<dbReference type="HAMAP" id="MF_00332">
    <property type="entry name" value="DnaK"/>
    <property type="match status" value="1"/>
</dbReference>
<keyword evidence="6 7" id="KW-0143">Chaperone</keyword>
<dbReference type="InterPro" id="IPR029047">
    <property type="entry name" value="HSP70_peptide-bd_sf"/>
</dbReference>
<dbReference type="NCBIfam" id="NF001413">
    <property type="entry name" value="PRK00290.1"/>
    <property type="match status" value="1"/>
</dbReference>
<dbReference type="GO" id="GO:0051082">
    <property type="term" value="F:unfolded protein binding"/>
    <property type="evidence" value="ECO:0007669"/>
    <property type="project" value="InterPro"/>
</dbReference>
<evidence type="ECO:0000256" key="2">
    <source>
        <dbReference type="ARBA" id="ARBA00022553"/>
    </source>
</evidence>
<dbReference type="PATRIC" id="fig|1618371.3.peg.71"/>
<dbReference type="PROSITE" id="PS00329">
    <property type="entry name" value="HSP70_2"/>
    <property type="match status" value="1"/>
</dbReference>
<keyword evidence="9" id="KW-0175">Coiled coil</keyword>
<feature type="region of interest" description="Disordered" evidence="10">
    <location>
        <begin position="581"/>
        <end position="637"/>
    </location>
</feature>
<dbReference type="SUPFAM" id="SSF100934">
    <property type="entry name" value="Heat shock protein 70kD (HSP70), C-terminal subdomain"/>
    <property type="match status" value="1"/>
</dbReference>
<comment type="caution">
    <text evidence="11">The sequence shown here is derived from an EMBL/GenBank/DDBJ whole genome shotgun (WGS) entry which is preliminary data.</text>
</comment>
<dbReference type="Gene3D" id="3.90.640.10">
    <property type="entry name" value="Actin, Chain A, domain 4"/>
    <property type="match status" value="1"/>
</dbReference>
<dbReference type="FunFam" id="1.20.1270.10:FF:000001">
    <property type="entry name" value="Molecular chaperone DnaK"/>
    <property type="match status" value="1"/>
</dbReference>
<dbReference type="InterPro" id="IPR029048">
    <property type="entry name" value="HSP70_C_sf"/>
</dbReference>
<dbReference type="InterPro" id="IPR018181">
    <property type="entry name" value="Heat_shock_70_CS"/>
</dbReference>
<evidence type="ECO:0000256" key="6">
    <source>
        <dbReference type="ARBA" id="ARBA00023186"/>
    </source>
</evidence>
<evidence type="ECO:0000256" key="1">
    <source>
        <dbReference type="ARBA" id="ARBA00007381"/>
    </source>
</evidence>
<dbReference type="GO" id="GO:0005524">
    <property type="term" value="F:ATP binding"/>
    <property type="evidence" value="ECO:0007669"/>
    <property type="project" value="UniProtKB-UniRule"/>
</dbReference>
<keyword evidence="2 7" id="KW-0597">Phosphoprotein</keyword>
<keyword evidence="4 7" id="KW-0067">ATP-binding</keyword>
<dbReference type="InterPro" id="IPR012725">
    <property type="entry name" value="Chaperone_DnaK"/>
</dbReference>
<dbReference type="PROSITE" id="PS01036">
    <property type="entry name" value="HSP70_3"/>
    <property type="match status" value="1"/>
</dbReference>
<evidence type="ECO:0000256" key="9">
    <source>
        <dbReference type="SAM" id="Coils"/>
    </source>
</evidence>
<feature type="compositionally biased region" description="Basic and acidic residues" evidence="10">
    <location>
        <begin position="598"/>
        <end position="628"/>
    </location>
</feature>
<dbReference type="FunFam" id="3.30.420.40:FF:000004">
    <property type="entry name" value="Molecular chaperone DnaK"/>
    <property type="match status" value="1"/>
</dbReference>
<dbReference type="PROSITE" id="PS00297">
    <property type="entry name" value="HSP70_1"/>
    <property type="match status" value="1"/>
</dbReference>
<comment type="function">
    <text evidence="7">Acts as a chaperone.</text>
</comment>
<dbReference type="PRINTS" id="PR00301">
    <property type="entry name" value="HEATSHOCK70"/>
</dbReference>
<dbReference type="FunFam" id="2.60.34.10:FF:000014">
    <property type="entry name" value="Chaperone protein DnaK HSP70"/>
    <property type="match status" value="1"/>
</dbReference>
<dbReference type="Pfam" id="PF00012">
    <property type="entry name" value="HSP70"/>
    <property type="match status" value="1"/>
</dbReference>
<comment type="induction">
    <text evidence="7">By stress conditions e.g. heat shock.</text>
</comment>
<dbReference type="EMBL" id="LCNT01000001">
    <property type="protein sequence ID" value="KKU61857.1"/>
    <property type="molecule type" value="Genomic_DNA"/>
</dbReference>
<dbReference type="InterPro" id="IPR043129">
    <property type="entry name" value="ATPase_NBD"/>
</dbReference>
<keyword evidence="3 7" id="KW-0547">Nucleotide-binding</keyword>
<evidence type="ECO:0000313" key="12">
    <source>
        <dbReference type="Proteomes" id="UP000033860"/>
    </source>
</evidence>
<evidence type="ECO:0000256" key="8">
    <source>
        <dbReference type="RuleBase" id="RU003322"/>
    </source>
</evidence>
<dbReference type="InterPro" id="IPR013126">
    <property type="entry name" value="Hsp_70_fam"/>
</dbReference>
<dbReference type="GO" id="GO:0140662">
    <property type="term" value="F:ATP-dependent protein folding chaperone"/>
    <property type="evidence" value="ECO:0007669"/>
    <property type="project" value="InterPro"/>
</dbReference>
<gene>
    <name evidence="7" type="primary">dnaK</name>
    <name evidence="11" type="ORF">UX85_C0001G0071</name>
</gene>
<dbReference type="PANTHER" id="PTHR19375">
    <property type="entry name" value="HEAT SHOCK PROTEIN 70KDA"/>
    <property type="match status" value="1"/>
</dbReference>
<dbReference type="Proteomes" id="UP000033860">
    <property type="component" value="Unassembled WGS sequence"/>
</dbReference>
<dbReference type="Gene3D" id="1.20.1270.10">
    <property type="match status" value="1"/>
</dbReference>
<protein>
    <recommendedName>
        <fullName evidence="7">Chaperone protein DnaK</fullName>
    </recommendedName>
    <alternativeName>
        <fullName evidence="7">HSP70</fullName>
    </alternativeName>
    <alternativeName>
        <fullName evidence="7">Heat shock 70 kDa protein</fullName>
    </alternativeName>
    <alternativeName>
        <fullName evidence="7">Heat shock protein 70</fullName>
    </alternativeName>
</protein>
<accession>A0A0G1RXL2</accession>
<proteinExistence type="evidence at transcript level"/>
<evidence type="ECO:0000256" key="5">
    <source>
        <dbReference type="ARBA" id="ARBA00023016"/>
    </source>
</evidence>
<evidence type="ECO:0000256" key="10">
    <source>
        <dbReference type="SAM" id="MobiDB-lite"/>
    </source>
</evidence>
<dbReference type="Gene3D" id="3.30.420.40">
    <property type="match status" value="2"/>
</dbReference>
<evidence type="ECO:0000256" key="7">
    <source>
        <dbReference type="HAMAP-Rule" id="MF_00332"/>
    </source>
</evidence>
<reference evidence="11 12" key="1">
    <citation type="journal article" date="2015" name="Nature">
        <title>rRNA introns, odd ribosomes, and small enigmatic genomes across a large radiation of phyla.</title>
        <authorList>
            <person name="Brown C.T."/>
            <person name="Hug L.A."/>
            <person name="Thomas B.C."/>
            <person name="Sharon I."/>
            <person name="Castelle C.J."/>
            <person name="Singh A."/>
            <person name="Wilkins M.J."/>
            <person name="Williams K.H."/>
            <person name="Banfield J.F."/>
        </authorList>
    </citation>
    <scope>NUCLEOTIDE SEQUENCE [LARGE SCALE GENOMIC DNA]</scope>
</reference>
<dbReference type="FunFam" id="3.90.640.10:FF:000003">
    <property type="entry name" value="Molecular chaperone DnaK"/>
    <property type="match status" value="1"/>
</dbReference>
<keyword evidence="5 7" id="KW-0346">Stress response</keyword>
<feature type="coiled-coil region" evidence="9">
    <location>
        <begin position="536"/>
        <end position="578"/>
    </location>
</feature>
<name>A0A0G1RXL2_9BACT</name>
<feature type="modified residue" description="Phosphothreonine; by autocatalysis" evidence="7">
    <location>
        <position position="195"/>
    </location>
</feature>
<dbReference type="AlphaFoldDB" id="A0A0G1RXL2"/>
<organism evidence="11 12">
    <name type="scientific">Candidatus Beckwithbacteria bacterium GW2011_GWB1_47_15</name>
    <dbReference type="NCBI Taxonomy" id="1618371"/>
    <lineage>
        <taxon>Bacteria</taxon>
        <taxon>Candidatus Beckwithiibacteriota</taxon>
    </lineage>
</organism>
<dbReference type="CDD" id="cd10234">
    <property type="entry name" value="ASKHA_NBD_HSP70_DnaK-like"/>
    <property type="match status" value="1"/>
</dbReference>
<evidence type="ECO:0000313" key="11">
    <source>
        <dbReference type="EMBL" id="KKU61857.1"/>
    </source>
</evidence>
<dbReference type="SUPFAM" id="SSF100920">
    <property type="entry name" value="Heat shock protein 70kD (HSP70), peptide-binding domain"/>
    <property type="match status" value="1"/>
</dbReference>
<evidence type="ECO:0000256" key="3">
    <source>
        <dbReference type="ARBA" id="ARBA00022741"/>
    </source>
</evidence>
<sequence length="637" mass="69015">MSKIIGIDLGTTNSAVAVMEGGSPKVIPSAEGRNLIPSVVEPDKSLVGDVAKRQMVLNPQNTIYSVKRLMGRKMGDAEVKKTQGMVGYEIVAGKDDQARIKVKDKTYSPQEISAKILQKAKADAEAYLGEKVEKAVVTVPAYFNDAQRQATKQAGEIAGLTVERILNEPTAAALAYGLEKKKTETVAVYDLGGGTFDISILELGDNVYEVKATNGDTHLGGDDFDQRIIDHIAAEFKKDQGIDLKADKQALQRIKDAAEKAKVELSSSSETEINQPFITQSKDGQPLHLTMKLTRADLEKLVDELIDRTMGPVKDCLKDAKKEPKDIDVVILVGGQTRMPKIQQVVQDFFGKEPNKSVNPDEVVAVGAAVQAGVLMGDVTDVLLLDVTPLTLGIETLGGVMTPLIDRNTTVPTSKSQVFSTAADNQTSVEVNVLQGERPMAADNKSLGRFILDGIPPAPRGVPQVEVVFDIDANGILNVVARDKATNKEQKITIKGSTGLSDEEVEKITREAEKHAEEDKVKKEAVEAKNQADTLIFTAEKTLKDAKDKVKSQDKEEIEKKIKDLKDVLDKADKAELEAKTKDLSDALQKVGASLYQKPEEEKKSRSDESDRGSSTKKSGPGDKDKSGAQEGEVVEE</sequence>
<dbReference type="Gene3D" id="2.60.34.10">
    <property type="entry name" value="Substrate Binding Domain Of DNAk, Chain A, domain 1"/>
    <property type="match status" value="1"/>
</dbReference>
<dbReference type="SUPFAM" id="SSF53067">
    <property type="entry name" value="Actin-like ATPase domain"/>
    <property type="match status" value="2"/>
</dbReference>
<comment type="similarity">
    <text evidence="1 7 8">Belongs to the heat shock protein 70 family.</text>
</comment>
<evidence type="ECO:0000256" key="4">
    <source>
        <dbReference type="ARBA" id="ARBA00022840"/>
    </source>
</evidence>
<dbReference type="NCBIfam" id="NF003520">
    <property type="entry name" value="PRK05183.1"/>
    <property type="match status" value="1"/>
</dbReference>
<dbReference type="NCBIfam" id="TIGR02350">
    <property type="entry name" value="prok_dnaK"/>
    <property type="match status" value="1"/>
</dbReference>